<feature type="transmembrane region" description="Helical" evidence="1">
    <location>
        <begin position="12"/>
        <end position="30"/>
    </location>
</feature>
<protein>
    <submittedName>
        <fullName evidence="2">Uncharacterized protein</fullName>
    </submittedName>
</protein>
<evidence type="ECO:0000313" key="2">
    <source>
        <dbReference type="EMBL" id="SHK48177.1"/>
    </source>
</evidence>
<evidence type="ECO:0000256" key="1">
    <source>
        <dbReference type="SAM" id="Phobius"/>
    </source>
</evidence>
<proteinExistence type="predicted"/>
<evidence type="ECO:0000313" key="3">
    <source>
        <dbReference type="Proteomes" id="UP000183997"/>
    </source>
</evidence>
<reference evidence="3" key="1">
    <citation type="submission" date="2016-11" db="EMBL/GenBank/DDBJ databases">
        <authorList>
            <person name="Varghese N."/>
            <person name="Submissions S."/>
        </authorList>
    </citation>
    <scope>NUCLEOTIDE SEQUENCE [LARGE SCALE GENOMIC DNA]</scope>
    <source>
        <strain evidence="3">DSM 10349</strain>
    </source>
</reference>
<keyword evidence="1" id="KW-0812">Transmembrane</keyword>
<sequence length="152" mass="16803">MKNGQYRYKKIAEKLLLAVIISATVFLFFYQTMLAGSPLSQVIHRVGSDAEQVIGPVTDQRETIILQLVNFSTLPKAKILINGQCQGDFTHPYVTLAVSEGDTIEVDSTFYEHPIVVKILDSSKALQKPAKGMDFTGQKTIITIGKVELSEN</sequence>
<dbReference type="Proteomes" id="UP000183997">
    <property type="component" value="Unassembled WGS sequence"/>
</dbReference>
<dbReference type="EMBL" id="FRAR01000014">
    <property type="protein sequence ID" value="SHK48177.1"/>
    <property type="molecule type" value="Genomic_DNA"/>
</dbReference>
<keyword evidence="1" id="KW-0472">Membrane</keyword>
<keyword evidence="3" id="KW-1185">Reference proteome</keyword>
<organism evidence="2 3">
    <name type="scientific">Desulforamulus aeronauticus DSM 10349</name>
    <dbReference type="NCBI Taxonomy" id="1121421"/>
    <lineage>
        <taxon>Bacteria</taxon>
        <taxon>Bacillati</taxon>
        <taxon>Bacillota</taxon>
        <taxon>Clostridia</taxon>
        <taxon>Eubacteriales</taxon>
        <taxon>Peptococcaceae</taxon>
        <taxon>Desulforamulus</taxon>
    </lineage>
</organism>
<name>A0A1M6SU53_9FIRM</name>
<dbReference type="OrthoDB" id="1807103at2"/>
<dbReference type="STRING" id="1121421.SAMN02745123_02025"/>
<accession>A0A1M6SU53</accession>
<dbReference type="AlphaFoldDB" id="A0A1M6SU53"/>
<keyword evidence="1" id="KW-1133">Transmembrane helix</keyword>
<gene>
    <name evidence="2" type="ORF">SAMN02745123_02025</name>
</gene>
<dbReference type="RefSeq" id="WP_072913814.1">
    <property type="nucleotide sequence ID" value="NZ_FRAR01000014.1"/>
</dbReference>